<gene>
    <name evidence="3" type="ORF">QIT00_31070</name>
</gene>
<accession>A0ABT6T7F4</accession>
<evidence type="ECO:0000256" key="1">
    <source>
        <dbReference type="ARBA" id="ARBA00009981"/>
    </source>
</evidence>
<evidence type="ECO:0000256" key="2">
    <source>
        <dbReference type="RuleBase" id="RU362080"/>
    </source>
</evidence>
<dbReference type="InterPro" id="IPR006442">
    <property type="entry name" value="Antitoxin_Phd/YefM"/>
</dbReference>
<dbReference type="RefSeq" id="WP_282538787.1">
    <property type="nucleotide sequence ID" value="NZ_JASCIS010000045.1"/>
</dbReference>
<dbReference type="EMBL" id="JASCIS010000045">
    <property type="protein sequence ID" value="MDI3422934.1"/>
    <property type="molecule type" value="Genomic_DNA"/>
</dbReference>
<evidence type="ECO:0000313" key="4">
    <source>
        <dbReference type="Proteomes" id="UP001237105"/>
    </source>
</evidence>
<dbReference type="Proteomes" id="UP001237105">
    <property type="component" value="Unassembled WGS sequence"/>
</dbReference>
<comment type="similarity">
    <text evidence="1 2">Belongs to the phD/YefM antitoxin family.</text>
</comment>
<dbReference type="InterPro" id="IPR036165">
    <property type="entry name" value="YefM-like_sf"/>
</dbReference>
<dbReference type="Pfam" id="PF02604">
    <property type="entry name" value="PhdYeFM_antitox"/>
    <property type="match status" value="1"/>
</dbReference>
<keyword evidence="4" id="KW-1185">Reference proteome</keyword>
<name>A0ABT6T7F4_9ACTN</name>
<dbReference type="SUPFAM" id="SSF143120">
    <property type="entry name" value="YefM-like"/>
    <property type="match status" value="1"/>
</dbReference>
<proteinExistence type="inferred from homology"/>
<organism evidence="3 4">
    <name type="scientific">Streptomyces luteolus</name>
    <dbReference type="NCBI Taxonomy" id="3043615"/>
    <lineage>
        <taxon>Bacteria</taxon>
        <taxon>Bacillati</taxon>
        <taxon>Actinomycetota</taxon>
        <taxon>Actinomycetes</taxon>
        <taxon>Kitasatosporales</taxon>
        <taxon>Streptomycetaceae</taxon>
        <taxon>Streptomyces</taxon>
    </lineage>
</organism>
<reference evidence="3 4" key="1">
    <citation type="submission" date="2023-05" db="EMBL/GenBank/DDBJ databases">
        <title>Draft genome sequence of Streptomyces sp. B-S-A12 isolated from a cave soil in Thailand.</title>
        <authorList>
            <person name="Chamroensaksri N."/>
            <person name="Muangham S."/>
        </authorList>
    </citation>
    <scope>NUCLEOTIDE SEQUENCE [LARGE SCALE GENOMIC DNA]</scope>
    <source>
        <strain evidence="3 4">B-S-A12</strain>
    </source>
</reference>
<evidence type="ECO:0000313" key="3">
    <source>
        <dbReference type="EMBL" id="MDI3422934.1"/>
    </source>
</evidence>
<comment type="function">
    <text evidence="2">Antitoxin component of a type II toxin-antitoxin (TA) system.</text>
</comment>
<dbReference type="NCBIfam" id="TIGR01552">
    <property type="entry name" value="phd_fam"/>
    <property type="match status" value="1"/>
</dbReference>
<sequence length="86" mass="9384">MKLMTASEASRNFASLLDRAEKGETIVITRGGRRLATIGPASVSNGTELVSALAAWRERHPDDDPTFEDDVLGARELLTEDDPWDA</sequence>
<protein>
    <recommendedName>
        <fullName evidence="2">Antitoxin</fullName>
    </recommendedName>
</protein>
<comment type="caution">
    <text evidence="3">The sequence shown here is derived from an EMBL/GenBank/DDBJ whole genome shotgun (WGS) entry which is preliminary data.</text>
</comment>
<dbReference type="Gene3D" id="3.40.1620.10">
    <property type="entry name" value="YefM-like domain"/>
    <property type="match status" value="1"/>
</dbReference>